<reference evidence="1 2" key="1">
    <citation type="submission" date="2017-05" db="EMBL/GenBank/DDBJ databases">
        <authorList>
            <person name="Song R."/>
            <person name="Chenine A.L."/>
            <person name="Ruprecht R.M."/>
        </authorList>
    </citation>
    <scope>NUCLEOTIDE SEQUENCE [LARGE SCALE GENOMIC DNA]</scope>
    <source>
        <strain evidence="1 2">S567_C10_BS</strain>
    </source>
</reference>
<gene>
    <name evidence="1" type="ORF">CAZ10_38805</name>
</gene>
<protein>
    <recommendedName>
        <fullName evidence="3">Phage protein</fullName>
    </recommendedName>
</protein>
<dbReference type="Proteomes" id="UP000194857">
    <property type="component" value="Unassembled WGS sequence"/>
</dbReference>
<accession>A0A241XE15</accession>
<dbReference type="RefSeq" id="WP_023107708.1">
    <property type="nucleotide sequence ID" value="NZ_AP024513.1"/>
</dbReference>
<organism evidence="1 2">
    <name type="scientific">Pseudomonas aeruginosa</name>
    <dbReference type="NCBI Taxonomy" id="287"/>
    <lineage>
        <taxon>Bacteria</taxon>
        <taxon>Pseudomonadati</taxon>
        <taxon>Pseudomonadota</taxon>
        <taxon>Gammaproteobacteria</taxon>
        <taxon>Pseudomonadales</taxon>
        <taxon>Pseudomonadaceae</taxon>
        <taxon>Pseudomonas</taxon>
    </lineage>
</organism>
<dbReference type="Pfam" id="PF10963">
    <property type="entry name" value="Phage_TAC_10"/>
    <property type="match status" value="1"/>
</dbReference>
<evidence type="ECO:0000313" key="2">
    <source>
        <dbReference type="Proteomes" id="UP000194857"/>
    </source>
</evidence>
<dbReference type="EMBL" id="NFFZ01000117">
    <property type="protein sequence ID" value="OTI49916.1"/>
    <property type="molecule type" value="Genomic_DNA"/>
</dbReference>
<evidence type="ECO:0008006" key="3">
    <source>
        <dbReference type="Google" id="ProtNLM"/>
    </source>
</evidence>
<comment type="caution">
    <text evidence="1">The sequence shown here is derived from an EMBL/GenBank/DDBJ whole genome shotgun (WGS) entry which is preliminary data.</text>
</comment>
<name>A0A241XE15_PSEAI</name>
<dbReference type="AlphaFoldDB" id="A0A241XE15"/>
<dbReference type="InterPro" id="IPR024406">
    <property type="entry name" value="TAC-10"/>
</dbReference>
<sequence>MTERSEKTEITLQIQDKEFTFALSPADVTRYFNGLNPNNKVAPSNNLLTSTVQQDQLAALRPYLVNPMTVMKLAGALLEEYAPDVEVTVKKRSAALSD</sequence>
<evidence type="ECO:0000313" key="1">
    <source>
        <dbReference type="EMBL" id="OTI49916.1"/>
    </source>
</evidence>
<proteinExistence type="predicted"/>